<proteinExistence type="predicted"/>
<sequence length="210" mass="24474">MFHSCMAYISLDWRNAFHCQTIVRHERIIRALGKCSFPQIKTTQAFRYASFLTLRAFCIHILNSAFQYIVYYNRYLIMDCKTVLLLCIFGVLALVVTETYGRSKKVVIHVPYKVKKVKHTHTVYKTVHHHHTHHDPHLDHSSAPTEEHEHFHHMHIHNEPPSGQHSQPVPDIGIPEFLPDALNAPLEIPDIPRAFPKLPSRLALPLYRRN</sequence>
<keyword evidence="2" id="KW-0812">Transmembrane</keyword>
<keyword evidence="2" id="KW-0472">Membrane</keyword>
<name>A0A921ZGE9_MANSE</name>
<comment type="caution">
    <text evidence="3">The sequence shown here is derived from an EMBL/GenBank/DDBJ whole genome shotgun (WGS) entry which is preliminary data.</text>
</comment>
<evidence type="ECO:0000256" key="1">
    <source>
        <dbReference type="SAM" id="MobiDB-lite"/>
    </source>
</evidence>
<evidence type="ECO:0000313" key="4">
    <source>
        <dbReference type="Proteomes" id="UP000791440"/>
    </source>
</evidence>
<keyword evidence="4" id="KW-1185">Reference proteome</keyword>
<feature type="transmembrane region" description="Helical" evidence="2">
    <location>
        <begin position="75"/>
        <end position="96"/>
    </location>
</feature>
<organism evidence="3 4">
    <name type="scientific">Manduca sexta</name>
    <name type="common">Tobacco hawkmoth</name>
    <name type="synonym">Tobacco hornworm</name>
    <dbReference type="NCBI Taxonomy" id="7130"/>
    <lineage>
        <taxon>Eukaryota</taxon>
        <taxon>Metazoa</taxon>
        <taxon>Ecdysozoa</taxon>
        <taxon>Arthropoda</taxon>
        <taxon>Hexapoda</taxon>
        <taxon>Insecta</taxon>
        <taxon>Pterygota</taxon>
        <taxon>Neoptera</taxon>
        <taxon>Endopterygota</taxon>
        <taxon>Lepidoptera</taxon>
        <taxon>Glossata</taxon>
        <taxon>Ditrysia</taxon>
        <taxon>Bombycoidea</taxon>
        <taxon>Sphingidae</taxon>
        <taxon>Sphinginae</taxon>
        <taxon>Sphingini</taxon>
        <taxon>Manduca</taxon>
    </lineage>
</organism>
<feature type="transmembrane region" description="Helical" evidence="2">
    <location>
        <begin position="48"/>
        <end position="69"/>
    </location>
</feature>
<dbReference type="Proteomes" id="UP000791440">
    <property type="component" value="Unassembled WGS sequence"/>
</dbReference>
<gene>
    <name evidence="3" type="ORF">O3G_MSEX010133</name>
</gene>
<evidence type="ECO:0000313" key="3">
    <source>
        <dbReference type="EMBL" id="KAG6457133.1"/>
    </source>
</evidence>
<evidence type="ECO:0000256" key="2">
    <source>
        <dbReference type="SAM" id="Phobius"/>
    </source>
</evidence>
<reference evidence="3" key="1">
    <citation type="journal article" date="2016" name="Insect Biochem. Mol. Biol.">
        <title>Multifaceted biological insights from a draft genome sequence of the tobacco hornworm moth, Manduca sexta.</title>
        <authorList>
            <person name="Kanost M.R."/>
            <person name="Arrese E.L."/>
            <person name="Cao X."/>
            <person name="Chen Y.R."/>
            <person name="Chellapilla S."/>
            <person name="Goldsmith M.R."/>
            <person name="Grosse-Wilde E."/>
            <person name="Heckel D.G."/>
            <person name="Herndon N."/>
            <person name="Jiang H."/>
            <person name="Papanicolaou A."/>
            <person name="Qu J."/>
            <person name="Soulages J.L."/>
            <person name="Vogel H."/>
            <person name="Walters J."/>
            <person name="Waterhouse R.M."/>
            <person name="Ahn S.J."/>
            <person name="Almeida F.C."/>
            <person name="An C."/>
            <person name="Aqrawi P."/>
            <person name="Bretschneider A."/>
            <person name="Bryant W.B."/>
            <person name="Bucks S."/>
            <person name="Chao H."/>
            <person name="Chevignon G."/>
            <person name="Christen J.M."/>
            <person name="Clarke D.F."/>
            <person name="Dittmer N.T."/>
            <person name="Ferguson L.C.F."/>
            <person name="Garavelou S."/>
            <person name="Gordon K.H.J."/>
            <person name="Gunaratna R.T."/>
            <person name="Han Y."/>
            <person name="Hauser F."/>
            <person name="He Y."/>
            <person name="Heidel-Fischer H."/>
            <person name="Hirsh A."/>
            <person name="Hu Y."/>
            <person name="Jiang H."/>
            <person name="Kalra D."/>
            <person name="Klinner C."/>
            <person name="Konig C."/>
            <person name="Kovar C."/>
            <person name="Kroll A.R."/>
            <person name="Kuwar S.S."/>
            <person name="Lee S.L."/>
            <person name="Lehman R."/>
            <person name="Li K."/>
            <person name="Li Z."/>
            <person name="Liang H."/>
            <person name="Lovelace S."/>
            <person name="Lu Z."/>
            <person name="Mansfield J.H."/>
            <person name="McCulloch K.J."/>
            <person name="Mathew T."/>
            <person name="Morton B."/>
            <person name="Muzny D.M."/>
            <person name="Neunemann D."/>
            <person name="Ongeri F."/>
            <person name="Pauchet Y."/>
            <person name="Pu L.L."/>
            <person name="Pyrousis I."/>
            <person name="Rao X.J."/>
            <person name="Redding A."/>
            <person name="Roesel C."/>
            <person name="Sanchez-Gracia A."/>
            <person name="Schaack S."/>
            <person name="Shukla A."/>
            <person name="Tetreau G."/>
            <person name="Wang Y."/>
            <person name="Xiong G.H."/>
            <person name="Traut W."/>
            <person name="Walsh T.K."/>
            <person name="Worley K.C."/>
            <person name="Wu D."/>
            <person name="Wu W."/>
            <person name="Wu Y.Q."/>
            <person name="Zhang X."/>
            <person name="Zou Z."/>
            <person name="Zucker H."/>
            <person name="Briscoe A.D."/>
            <person name="Burmester T."/>
            <person name="Clem R.J."/>
            <person name="Feyereisen R."/>
            <person name="Grimmelikhuijzen C.J.P."/>
            <person name="Hamodrakas S.J."/>
            <person name="Hansson B.S."/>
            <person name="Huguet E."/>
            <person name="Jermiin L.S."/>
            <person name="Lan Q."/>
            <person name="Lehman H.K."/>
            <person name="Lorenzen M."/>
            <person name="Merzendorfer H."/>
            <person name="Michalopoulos I."/>
            <person name="Morton D.B."/>
            <person name="Muthukrishnan S."/>
            <person name="Oakeshott J.G."/>
            <person name="Palmer W."/>
            <person name="Park Y."/>
            <person name="Passarelli A.L."/>
            <person name="Rozas J."/>
            <person name="Schwartz L.M."/>
            <person name="Smith W."/>
            <person name="Southgate A."/>
            <person name="Vilcinskas A."/>
            <person name="Vogt R."/>
            <person name="Wang P."/>
            <person name="Werren J."/>
            <person name="Yu X.Q."/>
            <person name="Zhou J.J."/>
            <person name="Brown S.J."/>
            <person name="Scherer S.E."/>
            <person name="Richards S."/>
            <person name="Blissard G.W."/>
        </authorList>
    </citation>
    <scope>NUCLEOTIDE SEQUENCE</scope>
</reference>
<dbReference type="AlphaFoldDB" id="A0A921ZGE9"/>
<keyword evidence="2" id="KW-1133">Transmembrane helix</keyword>
<protein>
    <submittedName>
        <fullName evidence="3">Uncharacterized protein</fullName>
    </submittedName>
</protein>
<dbReference type="EMBL" id="JH668535">
    <property type="protein sequence ID" value="KAG6457133.1"/>
    <property type="molecule type" value="Genomic_DNA"/>
</dbReference>
<feature type="compositionally biased region" description="Basic and acidic residues" evidence="1">
    <location>
        <begin position="135"/>
        <end position="150"/>
    </location>
</feature>
<accession>A0A921ZGE9</accession>
<reference evidence="3" key="2">
    <citation type="submission" date="2020-12" db="EMBL/GenBank/DDBJ databases">
        <authorList>
            <person name="Kanost M."/>
        </authorList>
    </citation>
    <scope>NUCLEOTIDE SEQUENCE</scope>
</reference>
<feature type="region of interest" description="Disordered" evidence="1">
    <location>
        <begin position="128"/>
        <end position="170"/>
    </location>
</feature>